<keyword evidence="4" id="KW-1185">Reference proteome</keyword>
<name>A0ABP5TBL8_9ACTN</name>
<comment type="caution">
    <text evidence="3">The sequence shown here is derived from an EMBL/GenBank/DDBJ whole genome shotgun (WGS) entry which is preliminary data.</text>
</comment>
<evidence type="ECO:0000313" key="4">
    <source>
        <dbReference type="Proteomes" id="UP001501444"/>
    </source>
</evidence>
<dbReference type="InterPro" id="IPR005135">
    <property type="entry name" value="Endo/exonuclease/phosphatase"/>
</dbReference>
<dbReference type="PANTHER" id="PTHR41349:SF1">
    <property type="entry name" value="PROTEIN CBG08683"/>
    <property type="match status" value="1"/>
</dbReference>
<protein>
    <recommendedName>
        <fullName evidence="2">Endonuclease/exonuclease/phosphatase domain-containing protein</fullName>
    </recommendedName>
</protein>
<reference evidence="4" key="1">
    <citation type="journal article" date="2019" name="Int. J. Syst. Evol. Microbiol.">
        <title>The Global Catalogue of Microorganisms (GCM) 10K type strain sequencing project: providing services to taxonomists for standard genome sequencing and annotation.</title>
        <authorList>
            <consortium name="The Broad Institute Genomics Platform"/>
            <consortium name="The Broad Institute Genome Sequencing Center for Infectious Disease"/>
            <person name="Wu L."/>
            <person name="Ma J."/>
        </authorList>
    </citation>
    <scope>NUCLEOTIDE SEQUENCE [LARGE SCALE GENOMIC DNA]</scope>
    <source>
        <strain evidence="4">JCM 3272</strain>
    </source>
</reference>
<evidence type="ECO:0000259" key="2">
    <source>
        <dbReference type="Pfam" id="PF03372"/>
    </source>
</evidence>
<accession>A0ABP5TBL8</accession>
<feature type="region of interest" description="Disordered" evidence="1">
    <location>
        <begin position="15"/>
        <end position="40"/>
    </location>
</feature>
<evidence type="ECO:0000313" key="3">
    <source>
        <dbReference type="EMBL" id="GAA2349035.1"/>
    </source>
</evidence>
<dbReference type="EMBL" id="BAAARV010000027">
    <property type="protein sequence ID" value="GAA2349035.1"/>
    <property type="molecule type" value="Genomic_DNA"/>
</dbReference>
<dbReference type="Gene3D" id="3.60.10.10">
    <property type="entry name" value="Endonuclease/exonuclease/phosphatase"/>
    <property type="match status" value="1"/>
</dbReference>
<dbReference type="Pfam" id="PF03372">
    <property type="entry name" value="Exo_endo_phos"/>
    <property type="match status" value="1"/>
</dbReference>
<dbReference type="RefSeq" id="WP_344613753.1">
    <property type="nucleotide sequence ID" value="NZ_BAAARV010000027.1"/>
</dbReference>
<dbReference type="PANTHER" id="PTHR41349">
    <property type="match status" value="1"/>
</dbReference>
<dbReference type="Proteomes" id="UP001501444">
    <property type="component" value="Unassembled WGS sequence"/>
</dbReference>
<feature type="domain" description="Endonuclease/exonuclease/phosphatase" evidence="2">
    <location>
        <begin position="45"/>
        <end position="168"/>
    </location>
</feature>
<evidence type="ECO:0000256" key="1">
    <source>
        <dbReference type="SAM" id="MobiDB-lite"/>
    </source>
</evidence>
<organism evidence="3 4">
    <name type="scientific">Dactylosporangium salmoneum</name>
    <dbReference type="NCBI Taxonomy" id="53361"/>
    <lineage>
        <taxon>Bacteria</taxon>
        <taxon>Bacillati</taxon>
        <taxon>Actinomycetota</taxon>
        <taxon>Actinomycetes</taxon>
        <taxon>Micromonosporales</taxon>
        <taxon>Micromonosporaceae</taxon>
        <taxon>Dactylosporangium</taxon>
    </lineage>
</organism>
<dbReference type="SUPFAM" id="SSF56219">
    <property type="entry name" value="DNase I-like"/>
    <property type="match status" value="1"/>
</dbReference>
<gene>
    <name evidence="3" type="ORF">GCM10010170_038040</name>
</gene>
<dbReference type="InterPro" id="IPR036691">
    <property type="entry name" value="Endo/exonu/phosph_ase_sf"/>
</dbReference>
<sequence>MSGSSTRAAATISAISASGSATGASRSGHRAGSPSARSAGLSELRNGLSAAATTPVLLTGDFNAPSHLDWTAANSRCGYGAVQWPSSTAPANAGLTDSYRQAHPDPATSPGNTWSPVDKTFAGGYGYDAHTGEPEPQDRIDFVHYKGPLTVLSSDAVSTDLGTWPSDHAAVLTVFQVN</sequence>
<proteinExistence type="predicted"/>